<accession>A0A1B8P5K0</accession>
<proteinExistence type="predicted"/>
<sequence>MNRPATALQRERSMLIVRPLAVRRVALTIEKEEI</sequence>
<organism evidence="1 2">
    <name type="scientific">Halomonas elongata</name>
    <dbReference type="NCBI Taxonomy" id="2746"/>
    <lineage>
        <taxon>Bacteria</taxon>
        <taxon>Pseudomonadati</taxon>
        <taxon>Pseudomonadota</taxon>
        <taxon>Gammaproteobacteria</taxon>
        <taxon>Oceanospirillales</taxon>
        <taxon>Halomonadaceae</taxon>
        <taxon>Halomonas</taxon>
    </lineage>
</organism>
<dbReference type="EMBL" id="MAJD01000001">
    <property type="protein sequence ID" value="OBX37502.1"/>
    <property type="molecule type" value="Genomic_DNA"/>
</dbReference>
<dbReference type="Proteomes" id="UP000092504">
    <property type="component" value="Unassembled WGS sequence"/>
</dbReference>
<name>A0A1B8P5K0_HALEL</name>
<evidence type="ECO:0000313" key="1">
    <source>
        <dbReference type="EMBL" id="OBX37502.1"/>
    </source>
</evidence>
<gene>
    <name evidence="1" type="ORF">A8U91_01869</name>
</gene>
<evidence type="ECO:0000313" key="2">
    <source>
        <dbReference type="Proteomes" id="UP000092504"/>
    </source>
</evidence>
<dbReference type="AlphaFoldDB" id="A0A1B8P5K0"/>
<reference evidence="1 2" key="1">
    <citation type="submission" date="2016-06" db="EMBL/GenBank/DDBJ databases">
        <title>Genome sequence of halotolerant plant growth promoting strain of Halomonas elongata HEK1 isolated from salterns of Rann of Kutch, Gujarat, India.</title>
        <authorList>
            <person name="Gaba S."/>
            <person name="Singh R.N."/>
            <person name="Abrol S."/>
            <person name="Kaushik R."/>
            <person name="Saxena A.K."/>
        </authorList>
    </citation>
    <scope>NUCLEOTIDE SEQUENCE [LARGE SCALE GENOMIC DNA]</scope>
    <source>
        <strain evidence="1 2">HEK1</strain>
    </source>
</reference>
<protein>
    <submittedName>
        <fullName evidence="1">Uncharacterized protein</fullName>
    </submittedName>
</protein>
<comment type="caution">
    <text evidence="1">The sequence shown here is derived from an EMBL/GenBank/DDBJ whole genome shotgun (WGS) entry which is preliminary data.</text>
</comment>